<keyword evidence="7 8" id="KW-0009">Actin-binding</keyword>
<evidence type="ECO:0000256" key="2">
    <source>
        <dbReference type="ARBA" id="ARBA00022741"/>
    </source>
</evidence>
<keyword evidence="12" id="KW-1185">Reference proteome</keyword>
<dbReference type="SMART" id="SM00242">
    <property type="entry name" value="MYSc"/>
    <property type="match status" value="1"/>
</dbReference>
<dbReference type="FunFam" id="3.40.850.10:FF:000101">
    <property type="entry name" value="Slow myosin heavy chain 2"/>
    <property type="match status" value="1"/>
</dbReference>
<accession>A0A7H9AWC9</accession>
<keyword evidence="2 8" id="KW-0547">Nucleotide-binding</keyword>
<feature type="coiled-coil region" evidence="9">
    <location>
        <begin position="1384"/>
        <end position="1523"/>
    </location>
</feature>
<dbReference type="InterPro" id="IPR027417">
    <property type="entry name" value="P-loop_NTPase"/>
</dbReference>
<protein>
    <recommendedName>
        <fullName evidence="10">Myosin motor domain-containing protein</fullName>
    </recommendedName>
</protein>
<dbReference type="SUPFAM" id="SSF52540">
    <property type="entry name" value="P-loop containing nucleoside triphosphate hydrolases"/>
    <property type="match status" value="1"/>
</dbReference>
<dbReference type="PRINTS" id="PR00193">
    <property type="entry name" value="MYOSINHEAVY"/>
</dbReference>
<dbReference type="GeneID" id="59234169"/>
<feature type="coiled-coil region" evidence="9">
    <location>
        <begin position="1179"/>
        <end position="1213"/>
    </location>
</feature>
<dbReference type="OrthoDB" id="6108017at2759"/>
<dbReference type="PROSITE" id="PS51456">
    <property type="entry name" value="MYOSIN_MOTOR"/>
    <property type="match status" value="1"/>
</dbReference>
<dbReference type="Gene3D" id="1.20.5.4820">
    <property type="match status" value="1"/>
</dbReference>
<dbReference type="InterPro" id="IPR036961">
    <property type="entry name" value="Kinesin_motor_dom_sf"/>
</dbReference>
<dbReference type="Gene3D" id="1.10.10.820">
    <property type="match status" value="1"/>
</dbReference>
<dbReference type="InterPro" id="IPR001609">
    <property type="entry name" value="Myosin_head_motor_dom-like"/>
</dbReference>
<dbReference type="GO" id="GO:0005524">
    <property type="term" value="F:ATP binding"/>
    <property type="evidence" value="ECO:0007669"/>
    <property type="project" value="UniProtKB-UniRule"/>
</dbReference>
<dbReference type="Proteomes" id="UP000509704">
    <property type="component" value="Chromosome 1"/>
</dbReference>
<feature type="coiled-coil region" evidence="9">
    <location>
        <begin position="815"/>
        <end position="1119"/>
    </location>
</feature>
<dbReference type="Gene3D" id="1.20.120.720">
    <property type="entry name" value="Myosin VI head, motor domain, U50 subdomain"/>
    <property type="match status" value="1"/>
</dbReference>
<feature type="domain" description="Myosin motor" evidence="10">
    <location>
        <begin position="70"/>
        <end position="744"/>
    </location>
</feature>
<dbReference type="Gene3D" id="3.40.850.10">
    <property type="entry name" value="Kinesin motor domain"/>
    <property type="match status" value="1"/>
</dbReference>
<proteinExistence type="inferred from homology"/>
<evidence type="ECO:0000256" key="9">
    <source>
        <dbReference type="SAM" id="Coils"/>
    </source>
</evidence>
<evidence type="ECO:0000313" key="12">
    <source>
        <dbReference type="Proteomes" id="UP000509704"/>
    </source>
</evidence>
<keyword evidence="3 8" id="KW-0067">ATP-binding</keyword>
<evidence type="ECO:0000256" key="4">
    <source>
        <dbReference type="ARBA" id="ARBA00023054"/>
    </source>
</evidence>
<feature type="coiled-coil region" evidence="9">
    <location>
        <begin position="1604"/>
        <end position="1736"/>
    </location>
</feature>
<dbReference type="FunFam" id="1.10.10.820:FF:000001">
    <property type="entry name" value="Myosin heavy chain"/>
    <property type="match status" value="1"/>
</dbReference>
<dbReference type="GO" id="GO:0007015">
    <property type="term" value="P:actin filament organization"/>
    <property type="evidence" value="ECO:0007669"/>
    <property type="project" value="TreeGrafter"/>
</dbReference>
<evidence type="ECO:0000256" key="3">
    <source>
        <dbReference type="ARBA" id="ARBA00022840"/>
    </source>
</evidence>
<gene>
    <name evidence="11" type="ORF">HG535_0A04730</name>
</gene>
<feature type="binding site" evidence="8">
    <location>
        <begin position="163"/>
        <end position="170"/>
    </location>
    <ligand>
        <name>ATP</name>
        <dbReference type="ChEBI" id="CHEBI:30616"/>
    </ligand>
</feature>
<dbReference type="RefSeq" id="XP_037142261.1">
    <property type="nucleotide sequence ID" value="XM_037286366.1"/>
</dbReference>
<dbReference type="GO" id="GO:0016020">
    <property type="term" value="C:membrane"/>
    <property type="evidence" value="ECO:0007669"/>
    <property type="project" value="TreeGrafter"/>
</dbReference>
<dbReference type="Gene3D" id="1.20.58.530">
    <property type="match status" value="1"/>
</dbReference>
<reference evidence="11 12" key="1">
    <citation type="submission" date="2020-07" db="EMBL/GenBank/DDBJ databases">
        <title>The yeast mating-type switching endonuclease HO is a domesticated member of an unorthodox homing genetic element family.</title>
        <authorList>
            <person name="Coughlan A.Y."/>
            <person name="Lombardi L."/>
            <person name="Braun-Galleani S."/>
            <person name="Martos A.R."/>
            <person name="Galeote V."/>
            <person name="Bigey F."/>
            <person name="Dequin S."/>
            <person name="Byrne K.P."/>
            <person name="Wolfe K.H."/>
        </authorList>
    </citation>
    <scope>NUCLEOTIDE SEQUENCE [LARGE SCALE GENOMIC DNA]</scope>
    <source>
        <strain evidence="11 12">NRRL Y-6702</strain>
    </source>
</reference>
<organism evidence="11 12">
    <name type="scientific">Zygotorulaspora mrakii</name>
    <name type="common">Zygosaccharomyces mrakii</name>
    <dbReference type="NCBI Taxonomy" id="42260"/>
    <lineage>
        <taxon>Eukaryota</taxon>
        <taxon>Fungi</taxon>
        <taxon>Dikarya</taxon>
        <taxon>Ascomycota</taxon>
        <taxon>Saccharomycotina</taxon>
        <taxon>Saccharomycetes</taxon>
        <taxon>Saccharomycetales</taxon>
        <taxon>Saccharomycetaceae</taxon>
        <taxon>Zygotorulaspora</taxon>
    </lineage>
</organism>
<evidence type="ECO:0000313" key="11">
    <source>
        <dbReference type="EMBL" id="QLG70533.1"/>
    </source>
</evidence>
<keyword evidence="4 9" id="KW-0175">Coiled coil</keyword>
<dbReference type="EMBL" id="CP058604">
    <property type="protein sequence ID" value="QLG70533.1"/>
    <property type="molecule type" value="Genomic_DNA"/>
</dbReference>
<evidence type="ECO:0000256" key="5">
    <source>
        <dbReference type="ARBA" id="ARBA00023123"/>
    </source>
</evidence>
<feature type="region of interest" description="Actin-binding" evidence="8">
    <location>
        <begin position="624"/>
        <end position="646"/>
    </location>
</feature>
<name>A0A7H9AWC9_ZYGMR</name>
<dbReference type="GO" id="GO:0005737">
    <property type="term" value="C:cytoplasm"/>
    <property type="evidence" value="ECO:0007669"/>
    <property type="project" value="TreeGrafter"/>
</dbReference>
<dbReference type="GO" id="GO:0000146">
    <property type="term" value="F:microfilament motor activity"/>
    <property type="evidence" value="ECO:0007669"/>
    <property type="project" value="TreeGrafter"/>
</dbReference>
<feature type="coiled-coil region" evidence="9">
    <location>
        <begin position="1820"/>
        <end position="1854"/>
    </location>
</feature>
<sequence>MSADNASSNRAVWVPDPIEVFVQGELSETKVIKDAANKDQKIGLVKLKGTHETKQFAISQIYPTNPSTFDKVDDMSELTHLNEPSVLHNLENRYRDDLIYTYSGLFLVAINPYCDVKLYSQEYVKLYHGSPKEDNKPHIFAIAEEAYRKLLTDKQNQSILVTGESGAGKTENTKKILQYLASITSDDKDISDDSDDEKSFELKILQSNPILESFGNSQTVKNNNSSRFGKFIKIEFDERGKINGAHIEWYLLEKSRVIHQTSFERNYHIFYQLLVGLSDQELRKLELNSKSIKDYGYLKNSNRSIPGVDDSKNFQELLSAFKTVGFSQDDITEIFKVISIILHIGNIEFVSERSEQASIKSDISLLCKLLGVPTQDFKMAILKPKSKAGKEWVSQSKNSTQARFILNSLARTLYENLFTHIVSKINKSLDHGSMTANYIGLLDIAGFEIFEHNSFEQLCINYTNEKLQQFFNHYMFVLEQKEYLKENIQWDYIDYGKDLQSTIDIIEQKSPLTGFLPLLDEESILPKSSDDSFFSKLISTWDSKSSKFKRSKHSSCFILTHYAGNVEYNVDGWLSKNKDPLNENLSSVLNSSSNRLIYSFFAESEKKPKGSSFRTTSSRHREQLNSLLDQLSSTNPHFARCIIPNNNKKAKDFDRRLILDQLRCNGVLEGIRIAREGYPNRVFFKEFFERYRLLSDDNESSNSSKKNCEFLLSSLHLDPSLFKVGSSKLFFKAGVLANLENKKEQKLSEIMLRFTSIAYGVQVRSKINERLRKLRAARSLGNTFKAYNKAMEDPWYNLYIKIKPLLSSSQDIMKSKKFAEKVKSLEAKIVEINSQNDVVTKEKDIMAKDLEDVRSLLATETEKLKNHLQTLNEVNKKHSQLENKLNETTELKKKIQQENDKMVKEHESALADILKYKNISNEEDKKLQQLEETNQQLTEQLNSESKSISAKEDLIKQLSHEKNKLTEAMEEVKKQEHAKHLEIVALKGKLNSSEEDLQLKLESIEKNCNSAMNRLQNLIQENSDLRNEISSAEQKKANINAELEARERELQRMKERTELHQSELASISNQRDDTLAAHSQIVKELKETRATVIQYKKDIQSLERTNEKLTLELSKKNEITNKSESDDSKITELETRLAEEMALNAYLNKQISVQSEKKRFTKELDITMGSSNDSKEDIVKSYQNLKVKLHDTKRQLESEIEDKKDLISRLRFTEARLASSSFDSQIAHSQVKKLKEIINASNLTIDLDKEFALLKPSEVNIEKLVLEVDHLKRQLELETRARCDAEHLVSALHGKFSQIQRSESSSDIFRLKYEASEERAKSLETKLRSAPLKDKTNLAGDIFTNRESISKYADEIRFHKLENYKLQEVLADSNKKIAGLNHEIKQSSTKAALLTEQLEGLQKDLEATERQNELMSATINQQKQQYEACLKDLHLNEFQSKEFSNTLRQAEEDVKSMAGIIEKLKTQNKQKDKIIWENETKKNDIDMQLQETILEVKRAQEMNKILNADLGHLKERLANQKDNSKFVNEIESLKADVNSYIKSESDLRKEISTLKYNLETSSNDYEARVSELLKQITHYENIVQTLSSERDMADAGEKELMKKLEALNLRASNLSGTVDSLLREKSQLQTDLDLLNEAFQSTAKKLEQSLQERHDMTNNVKYLEETVKLQKEQNERNEEFVKQLHSEVDTVKFKLKEEKEKNINLFEENQSQKVHKQQQAKQINNLELQLADTTEKDAWLEKIHELEKLVAEESSFKYEEMKKTKNLERMVSELQQKNESQVELINSANSGQQNYNEIILKCNEQIGLMEKQITKQELDLKKCVRDNAFFQNRNEDLEKELAFWKERYNALTSTRGGARNPQTEEVYI</sequence>
<evidence type="ECO:0000256" key="8">
    <source>
        <dbReference type="PROSITE-ProRule" id="PRU00782"/>
    </source>
</evidence>
<dbReference type="KEGG" id="zmk:HG535_0A04730"/>
<dbReference type="PANTHER" id="PTHR13140">
    <property type="entry name" value="MYOSIN"/>
    <property type="match status" value="1"/>
</dbReference>
<dbReference type="GO" id="GO:0016459">
    <property type="term" value="C:myosin complex"/>
    <property type="evidence" value="ECO:0007669"/>
    <property type="project" value="UniProtKB-KW"/>
</dbReference>
<keyword evidence="6 8" id="KW-0505">Motor protein</keyword>
<dbReference type="GO" id="GO:0051015">
    <property type="term" value="F:actin filament binding"/>
    <property type="evidence" value="ECO:0007669"/>
    <property type="project" value="TreeGrafter"/>
</dbReference>
<dbReference type="CDD" id="cd01377">
    <property type="entry name" value="MYSc_class_II"/>
    <property type="match status" value="1"/>
</dbReference>
<comment type="similarity">
    <text evidence="1 8">Belongs to the TRAFAC class myosin-kinesin ATPase superfamily. Myosin family.</text>
</comment>
<evidence type="ECO:0000256" key="6">
    <source>
        <dbReference type="ARBA" id="ARBA00023175"/>
    </source>
</evidence>
<evidence type="ECO:0000259" key="10">
    <source>
        <dbReference type="PROSITE" id="PS51456"/>
    </source>
</evidence>
<keyword evidence="5 8" id="KW-0518">Myosin</keyword>
<dbReference type="PANTHER" id="PTHR13140:SF857">
    <property type="entry name" value="MYOSIN-11"/>
    <property type="match status" value="1"/>
</dbReference>
<evidence type="ECO:0000256" key="7">
    <source>
        <dbReference type="ARBA" id="ARBA00023203"/>
    </source>
</evidence>
<dbReference type="Pfam" id="PF00063">
    <property type="entry name" value="Myosin_head"/>
    <property type="match status" value="1"/>
</dbReference>
<evidence type="ECO:0000256" key="1">
    <source>
        <dbReference type="ARBA" id="ARBA00008314"/>
    </source>
</evidence>